<dbReference type="OrthoDB" id="2533647at2759"/>
<feature type="region of interest" description="Disordered" evidence="1">
    <location>
        <begin position="1"/>
        <end position="22"/>
    </location>
</feature>
<sequence>MALDRYPTSQPPLDKSPIDALRNKGTDLDKEATLRRLGWENYHTLFVPDAYMVTSWKQGTIDEFILASKEGFAKGSFDFMYILYRIIGSTVDTNSSSTRAVCKIKAIITCRFTFDGVEMDNEADCRFFFLLEKQGPRWGVCFFSLLFEVPEEEAEGLPDGYRYLAWAEGKVGVAPKSNLDSYGPERDVLYRKPDLTGEDIED</sequence>
<evidence type="ECO:0000313" key="3">
    <source>
        <dbReference type="Proteomes" id="UP000326565"/>
    </source>
</evidence>
<gene>
    <name evidence="2" type="ORF">BDV29DRAFT_197830</name>
</gene>
<evidence type="ECO:0000256" key="1">
    <source>
        <dbReference type="SAM" id="MobiDB-lite"/>
    </source>
</evidence>
<dbReference type="SUPFAM" id="SSF54427">
    <property type="entry name" value="NTF2-like"/>
    <property type="match status" value="1"/>
</dbReference>
<evidence type="ECO:0008006" key="4">
    <source>
        <dbReference type="Google" id="ProtNLM"/>
    </source>
</evidence>
<evidence type="ECO:0000313" key="2">
    <source>
        <dbReference type="EMBL" id="KAB8070711.1"/>
    </source>
</evidence>
<protein>
    <recommendedName>
        <fullName evidence="4">SnoaL-like domain-containing protein</fullName>
    </recommendedName>
</protein>
<dbReference type="Proteomes" id="UP000326565">
    <property type="component" value="Unassembled WGS sequence"/>
</dbReference>
<dbReference type="AlphaFoldDB" id="A0A5N5WQ82"/>
<dbReference type="EMBL" id="ML732293">
    <property type="protein sequence ID" value="KAB8070711.1"/>
    <property type="molecule type" value="Genomic_DNA"/>
</dbReference>
<keyword evidence="3" id="KW-1185">Reference proteome</keyword>
<name>A0A5N5WQ82_9EURO</name>
<reference evidence="2 3" key="1">
    <citation type="submission" date="2019-04" db="EMBL/GenBank/DDBJ databases">
        <title>Friends and foes A comparative genomics study of 23 Aspergillus species from section Flavi.</title>
        <authorList>
            <consortium name="DOE Joint Genome Institute"/>
            <person name="Kjaerbolling I."/>
            <person name="Vesth T."/>
            <person name="Frisvad J.C."/>
            <person name="Nybo J.L."/>
            <person name="Theobald S."/>
            <person name="Kildgaard S."/>
            <person name="Isbrandt T."/>
            <person name="Kuo A."/>
            <person name="Sato A."/>
            <person name="Lyhne E.K."/>
            <person name="Kogle M.E."/>
            <person name="Wiebenga A."/>
            <person name="Kun R.S."/>
            <person name="Lubbers R.J."/>
            <person name="Makela M.R."/>
            <person name="Barry K."/>
            <person name="Chovatia M."/>
            <person name="Clum A."/>
            <person name="Daum C."/>
            <person name="Haridas S."/>
            <person name="He G."/>
            <person name="LaButti K."/>
            <person name="Lipzen A."/>
            <person name="Mondo S."/>
            <person name="Riley R."/>
            <person name="Salamov A."/>
            <person name="Simmons B.A."/>
            <person name="Magnuson J.K."/>
            <person name="Henrissat B."/>
            <person name="Mortensen U.H."/>
            <person name="Larsen T.O."/>
            <person name="Devries R.P."/>
            <person name="Grigoriev I.V."/>
            <person name="Machida M."/>
            <person name="Baker S.E."/>
            <person name="Andersen M.R."/>
        </authorList>
    </citation>
    <scope>NUCLEOTIDE SEQUENCE [LARGE SCALE GENOMIC DNA]</scope>
    <source>
        <strain evidence="2 3">CBS 151.66</strain>
    </source>
</reference>
<organism evidence="2 3">
    <name type="scientific">Aspergillus leporis</name>
    <dbReference type="NCBI Taxonomy" id="41062"/>
    <lineage>
        <taxon>Eukaryota</taxon>
        <taxon>Fungi</taxon>
        <taxon>Dikarya</taxon>
        <taxon>Ascomycota</taxon>
        <taxon>Pezizomycotina</taxon>
        <taxon>Eurotiomycetes</taxon>
        <taxon>Eurotiomycetidae</taxon>
        <taxon>Eurotiales</taxon>
        <taxon>Aspergillaceae</taxon>
        <taxon>Aspergillus</taxon>
        <taxon>Aspergillus subgen. Circumdati</taxon>
    </lineage>
</organism>
<dbReference type="InterPro" id="IPR032710">
    <property type="entry name" value="NTF2-like_dom_sf"/>
</dbReference>
<proteinExistence type="predicted"/>
<accession>A0A5N5WQ82</accession>